<gene>
    <name evidence="1" type="ORF">FOZ74_15070</name>
</gene>
<dbReference type="AlphaFoldDB" id="A0A5B8RZG7"/>
<accession>A0A5B8RZG7</accession>
<reference evidence="1 2" key="1">
    <citation type="submission" date="2019-07" db="EMBL/GenBank/DDBJ databases">
        <title>Complete genome sequence of Comamonas sp. NLF 7-7 isolated from livestock.</title>
        <authorList>
            <person name="Kim D.H."/>
            <person name="Kim J.G."/>
        </authorList>
    </citation>
    <scope>NUCLEOTIDE SEQUENCE [LARGE SCALE GENOMIC DNA]</scope>
    <source>
        <strain evidence="1 2">NLF 7-7</strain>
    </source>
</reference>
<dbReference type="RefSeq" id="WP_146913835.1">
    <property type="nucleotide sequence ID" value="NZ_CP042344.1"/>
</dbReference>
<keyword evidence="2" id="KW-1185">Reference proteome</keyword>
<dbReference type="EMBL" id="CP042344">
    <property type="protein sequence ID" value="QEA14244.1"/>
    <property type="molecule type" value="Genomic_DNA"/>
</dbReference>
<name>A0A5B8RZG7_9BURK</name>
<protein>
    <submittedName>
        <fullName evidence="1">Uncharacterized protein</fullName>
    </submittedName>
</protein>
<evidence type="ECO:0000313" key="1">
    <source>
        <dbReference type="EMBL" id="QEA14244.1"/>
    </source>
</evidence>
<dbReference type="KEGG" id="cof:FOZ74_15070"/>
<proteinExistence type="predicted"/>
<dbReference type="Proteomes" id="UP000321199">
    <property type="component" value="Chromosome"/>
</dbReference>
<sequence>MTKPTEIIACPACGTELTLEHLVGSLDDERAFARLVALSVPMAHLVVRYIALFAPAKQRLTLRKKVRLIQQLLPDLQRLAITHKGREWPAPLDAWEQAIEQMLAARDAARLQLPLTGHGYLYAVLAGLAEKHAALAEQRPRRDTVTVRGQTMEIGTALDVVYGCKDPALAAIEESSRKAAPMPDAVREHIRRIKGAQGGAA</sequence>
<evidence type="ECO:0000313" key="2">
    <source>
        <dbReference type="Proteomes" id="UP000321199"/>
    </source>
</evidence>
<dbReference type="OrthoDB" id="6872885at2"/>
<organism evidence="1 2">
    <name type="scientific">Comamonas flocculans</name>
    <dbReference type="NCBI Taxonomy" id="2597701"/>
    <lineage>
        <taxon>Bacteria</taxon>
        <taxon>Pseudomonadati</taxon>
        <taxon>Pseudomonadota</taxon>
        <taxon>Betaproteobacteria</taxon>
        <taxon>Burkholderiales</taxon>
        <taxon>Comamonadaceae</taxon>
        <taxon>Comamonas</taxon>
    </lineage>
</organism>